<dbReference type="HOGENOM" id="CLU_137386_1_0_11"/>
<sequence>MGDQAQRIELPDGTEVWARLSPVAMSGEEYGDYEDVGAMDGVVARVQQLRGLIGGVAASVREAAAAAGPDEVSVEFGVELAVKSGVIVSVLAGGGSKAALNVRLTWRDRFGKEHPPAAAPPLPAQAPPPAPPTPAGDDADA</sequence>
<dbReference type="RefSeq" id="WP_014144830.1">
    <property type="nucleotide sequence ID" value="NC_016111.1"/>
</dbReference>
<gene>
    <name evidence="3" type="ordered locus">SCATT_41070</name>
</gene>
<dbReference type="AlphaFoldDB" id="F8JPC6"/>
<proteinExistence type="predicted"/>
<dbReference type="EMBL" id="CP003219">
    <property type="protein sequence ID" value="AEW96478.1"/>
    <property type="molecule type" value="Genomic_DNA"/>
</dbReference>
<keyword evidence="4" id="KW-1185">Reference proteome</keyword>
<dbReference type="KEGG" id="sct:SCAT_4117"/>
<dbReference type="InterPro" id="IPR045794">
    <property type="entry name" value="Trypco1"/>
</dbReference>
<protein>
    <recommendedName>
        <fullName evidence="2">Trypsin-co-occurring domain-containing protein</fullName>
    </recommendedName>
</protein>
<name>F8JPC6_STREN</name>
<accession>G8WXG8</accession>
<dbReference type="Pfam" id="PF19493">
    <property type="entry name" value="Trypco1"/>
    <property type="match status" value="1"/>
</dbReference>
<evidence type="ECO:0000256" key="1">
    <source>
        <dbReference type="SAM" id="MobiDB-lite"/>
    </source>
</evidence>
<organism evidence="3 4">
    <name type="scientific">Streptantibioticus cattleyicolor (strain ATCC 35852 / DSM 46488 / JCM 4925 / NBRC 14057 / NRRL 8057)</name>
    <name type="common">Streptomyces cattleya</name>
    <dbReference type="NCBI Taxonomy" id="1003195"/>
    <lineage>
        <taxon>Bacteria</taxon>
        <taxon>Bacillati</taxon>
        <taxon>Actinomycetota</taxon>
        <taxon>Actinomycetes</taxon>
        <taxon>Kitasatosporales</taxon>
        <taxon>Streptomycetaceae</taxon>
        <taxon>Streptantibioticus</taxon>
    </lineage>
</organism>
<dbReference type="Proteomes" id="UP000007842">
    <property type="component" value="Chromosome"/>
</dbReference>
<dbReference type="NCBIfam" id="NF041216">
    <property type="entry name" value="CU044_2847_fam"/>
    <property type="match status" value="1"/>
</dbReference>
<dbReference type="PATRIC" id="fig|1003195.11.peg.5562"/>
<evidence type="ECO:0000313" key="4">
    <source>
        <dbReference type="Proteomes" id="UP000007842"/>
    </source>
</evidence>
<feature type="compositionally biased region" description="Pro residues" evidence="1">
    <location>
        <begin position="117"/>
        <end position="134"/>
    </location>
</feature>
<accession>F8JPC6</accession>
<dbReference type="eggNOG" id="ENOG5032XD6">
    <property type="taxonomic scope" value="Bacteria"/>
</dbReference>
<evidence type="ECO:0000313" key="3">
    <source>
        <dbReference type="EMBL" id="AEW96478.1"/>
    </source>
</evidence>
<reference evidence="4" key="1">
    <citation type="submission" date="2011-12" db="EMBL/GenBank/DDBJ databases">
        <title>Complete genome sequence of Streptomyces cattleya strain DSM 46488.</title>
        <authorList>
            <person name="Ou H.-Y."/>
            <person name="Li P."/>
            <person name="Zhao C."/>
            <person name="O'Hagan D."/>
            <person name="Deng Z."/>
        </authorList>
    </citation>
    <scope>NUCLEOTIDE SEQUENCE [LARGE SCALE GENOMIC DNA]</scope>
    <source>
        <strain evidence="4">ATCC 35852 / DSM 46488 / JCM 4925 / NBRC 14057 / NRRL 8057</strain>
    </source>
</reference>
<dbReference type="OrthoDB" id="4828173at2"/>
<dbReference type="KEGG" id="scy:SCATT_41070"/>
<dbReference type="STRING" id="1003195.SCATT_41070"/>
<evidence type="ECO:0000259" key="2">
    <source>
        <dbReference type="Pfam" id="PF19493"/>
    </source>
</evidence>
<feature type="region of interest" description="Disordered" evidence="1">
    <location>
        <begin position="111"/>
        <end position="141"/>
    </location>
</feature>
<feature type="domain" description="Trypsin-co-occurring" evidence="2">
    <location>
        <begin position="8"/>
        <end position="107"/>
    </location>
</feature>